<protein>
    <submittedName>
        <fullName evidence="7">TetR family transcriptional regulator</fullName>
    </submittedName>
</protein>
<dbReference type="AlphaFoldDB" id="A0A1E5L1I6"/>
<evidence type="ECO:0000256" key="5">
    <source>
        <dbReference type="PROSITE-ProRule" id="PRU00335"/>
    </source>
</evidence>
<dbReference type="SUPFAM" id="SSF48498">
    <property type="entry name" value="Tetracyclin repressor-like, C-terminal domain"/>
    <property type="match status" value="1"/>
</dbReference>
<dbReference type="InterPro" id="IPR003012">
    <property type="entry name" value="Tet_transcr_reg_TetR"/>
</dbReference>
<dbReference type="OrthoDB" id="166040at2"/>
<dbReference type="EMBL" id="MIEK01000001">
    <property type="protein sequence ID" value="OEH83986.1"/>
    <property type="molecule type" value="Genomic_DNA"/>
</dbReference>
<evidence type="ECO:0000256" key="4">
    <source>
        <dbReference type="ARBA" id="ARBA00023163"/>
    </source>
</evidence>
<keyword evidence="8" id="KW-1185">Reference proteome</keyword>
<gene>
    <name evidence="7" type="ORF">BCR26_00495</name>
</gene>
<organism evidence="7 8">
    <name type="scientific">Enterococcus rivorum</name>
    <dbReference type="NCBI Taxonomy" id="762845"/>
    <lineage>
        <taxon>Bacteria</taxon>
        <taxon>Bacillati</taxon>
        <taxon>Bacillota</taxon>
        <taxon>Bacilli</taxon>
        <taxon>Lactobacillales</taxon>
        <taxon>Enterococcaceae</taxon>
        <taxon>Enterococcus</taxon>
    </lineage>
</organism>
<dbReference type="Gene3D" id="1.10.357.10">
    <property type="entry name" value="Tetracycline Repressor, domain 2"/>
    <property type="match status" value="1"/>
</dbReference>
<keyword evidence="1" id="KW-0678">Repressor</keyword>
<dbReference type="RefSeq" id="WP_069696997.1">
    <property type="nucleotide sequence ID" value="NZ_JAGGMA010000003.1"/>
</dbReference>
<feature type="domain" description="HTH tetR-type" evidence="6">
    <location>
        <begin position="4"/>
        <end position="65"/>
    </location>
</feature>
<name>A0A1E5L1I6_9ENTE</name>
<dbReference type="InterPro" id="IPR036271">
    <property type="entry name" value="Tet_transcr_reg_TetR-rel_C_sf"/>
</dbReference>
<dbReference type="GO" id="GO:0003677">
    <property type="term" value="F:DNA binding"/>
    <property type="evidence" value="ECO:0007669"/>
    <property type="project" value="UniProtKB-UniRule"/>
</dbReference>
<feature type="DNA-binding region" description="H-T-H motif" evidence="5">
    <location>
        <begin position="28"/>
        <end position="47"/>
    </location>
</feature>
<dbReference type="STRING" id="762845.BCR26_00495"/>
<accession>A0A1E5L1I6</accession>
<proteinExistence type="predicted"/>
<evidence type="ECO:0000256" key="1">
    <source>
        <dbReference type="ARBA" id="ARBA00022491"/>
    </source>
</evidence>
<comment type="caution">
    <text evidence="7">The sequence shown here is derived from an EMBL/GenBank/DDBJ whole genome shotgun (WGS) entry which is preliminary data.</text>
</comment>
<dbReference type="InterPro" id="IPR009057">
    <property type="entry name" value="Homeodomain-like_sf"/>
</dbReference>
<sequence length="213" mass="24762">MEPKLSKEKIVQAAFDLLKETPELSTLSMRKVATKLSVQAPAIYWYFDSKQALLQQMAEEMDRHFCPPKQQNNWKETIYAYMESYYELYLQYPCGVEIEMNTVPSYPTRLKNLDAMLKILHEAGFSVSSSYIIVSSLQHLLFGMLVDSSEEKKLHTRFLAGDSYLHQQVDLMKQYVQDNNLAHIAENIQYRQETKQKDLFLESLAIFLNGLSI</sequence>
<dbReference type="Pfam" id="PF00440">
    <property type="entry name" value="TetR_N"/>
    <property type="match status" value="1"/>
</dbReference>
<dbReference type="SUPFAM" id="SSF46689">
    <property type="entry name" value="Homeodomain-like"/>
    <property type="match status" value="1"/>
</dbReference>
<dbReference type="GO" id="GO:0045892">
    <property type="term" value="P:negative regulation of DNA-templated transcription"/>
    <property type="evidence" value="ECO:0007669"/>
    <property type="project" value="InterPro"/>
</dbReference>
<dbReference type="Gene3D" id="1.10.10.60">
    <property type="entry name" value="Homeodomain-like"/>
    <property type="match status" value="1"/>
</dbReference>
<evidence type="ECO:0000256" key="2">
    <source>
        <dbReference type="ARBA" id="ARBA00023015"/>
    </source>
</evidence>
<dbReference type="Proteomes" id="UP000095256">
    <property type="component" value="Unassembled WGS sequence"/>
</dbReference>
<dbReference type="InterPro" id="IPR001647">
    <property type="entry name" value="HTH_TetR"/>
</dbReference>
<dbReference type="GO" id="GO:0046677">
    <property type="term" value="P:response to antibiotic"/>
    <property type="evidence" value="ECO:0007669"/>
    <property type="project" value="InterPro"/>
</dbReference>
<keyword evidence="4" id="KW-0804">Transcription</keyword>
<evidence type="ECO:0000259" key="6">
    <source>
        <dbReference type="PROSITE" id="PS50977"/>
    </source>
</evidence>
<dbReference type="Pfam" id="PF02909">
    <property type="entry name" value="TetR_C_1"/>
    <property type="match status" value="1"/>
</dbReference>
<dbReference type="PROSITE" id="PS50977">
    <property type="entry name" value="HTH_TETR_2"/>
    <property type="match status" value="1"/>
</dbReference>
<dbReference type="PRINTS" id="PR00400">
    <property type="entry name" value="TETREPRESSOR"/>
</dbReference>
<keyword evidence="3 5" id="KW-0238">DNA-binding</keyword>
<evidence type="ECO:0000313" key="7">
    <source>
        <dbReference type="EMBL" id="OEH83986.1"/>
    </source>
</evidence>
<dbReference type="InterPro" id="IPR004111">
    <property type="entry name" value="Repressor_TetR_C"/>
</dbReference>
<evidence type="ECO:0000313" key="8">
    <source>
        <dbReference type="Proteomes" id="UP000095256"/>
    </source>
</evidence>
<evidence type="ECO:0000256" key="3">
    <source>
        <dbReference type="ARBA" id="ARBA00023125"/>
    </source>
</evidence>
<reference evidence="7 8" key="1">
    <citation type="submission" date="2016-09" db="EMBL/GenBank/DDBJ databases">
        <authorList>
            <person name="Capua I."/>
            <person name="De Benedictis P."/>
            <person name="Joannis T."/>
            <person name="Lombin L.H."/>
            <person name="Cattoli G."/>
        </authorList>
    </citation>
    <scope>NUCLEOTIDE SEQUENCE [LARGE SCALE GENOMIC DNA]</scope>
    <source>
        <strain evidence="7 8">LMG 25899</strain>
    </source>
</reference>
<keyword evidence="2" id="KW-0805">Transcription regulation</keyword>